<keyword evidence="4" id="KW-1185">Reference proteome</keyword>
<evidence type="ECO:0000259" key="2">
    <source>
        <dbReference type="Pfam" id="PF07733"/>
    </source>
</evidence>
<feature type="domain" description="Bacterial DNA polymerase III alpha subunit NTPase" evidence="2">
    <location>
        <begin position="2"/>
        <end position="36"/>
    </location>
</feature>
<evidence type="ECO:0000313" key="3">
    <source>
        <dbReference type="EMBL" id="GAA4340891.1"/>
    </source>
</evidence>
<name>A0ABP8HLF1_9ACTN</name>
<dbReference type="Proteomes" id="UP001501115">
    <property type="component" value="Unassembled WGS sequence"/>
</dbReference>
<evidence type="ECO:0000313" key="4">
    <source>
        <dbReference type="Proteomes" id="UP001501115"/>
    </source>
</evidence>
<dbReference type="PANTHER" id="PTHR32294">
    <property type="entry name" value="DNA POLYMERASE III SUBUNIT ALPHA"/>
    <property type="match status" value="1"/>
</dbReference>
<dbReference type="InterPro" id="IPR011708">
    <property type="entry name" value="DNA_pol3_alpha_NTPase_dom"/>
</dbReference>
<comment type="caution">
    <text evidence="3">The sequence shown here is derived from an EMBL/GenBank/DDBJ whole genome shotgun (WGS) entry which is preliminary data.</text>
</comment>
<evidence type="ECO:0000256" key="1">
    <source>
        <dbReference type="SAM" id="MobiDB-lite"/>
    </source>
</evidence>
<protein>
    <recommendedName>
        <fullName evidence="2">Bacterial DNA polymerase III alpha subunit NTPase domain-containing protein</fullName>
    </recommendedName>
</protein>
<accession>A0ABP8HLF1</accession>
<dbReference type="InterPro" id="IPR004805">
    <property type="entry name" value="DnaE2/DnaE/PolC"/>
</dbReference>
<dbReference type="EMBL" id="BAABET010000022">
    <property type="protein sequence ID" value="GAA4340891.1"/>
    <property type="molecule type" value="Genomic_DNA"/>
</dbReference>
<reference evidence="4" key="1">
    <citation type="journal article" date="2019" name="Int. J. Syst. Evol. Microbiol.">
        <title>The Global Catalogue of Microorganisms (GCM) 10K type strain sequencing project: providing services to taxonomists for standard genome sequencing and annotation.</title>
        <authorList>
            <consortium name="The Broad Institute Genomics Platform"/>
            <consortium name="The Broad Institute Genome Sequencing Center for Infectious Disease"/>
            <person name="Wu L."/>
            <person name="Ma J."/>
        </authorList>
    </citation>
    <scope>NUCLEOTIDE SEQUENCE [LARGE SCALE GENOMIC DNA]</scope>
    <source>
        <strain evidence="4">JCM 31290</strain>
    </source>
</reference>
<feature type="region of interest" description="Disordered" evidence="1">
    <location>
        <begin position="71"/>
        <end position="105"/>
    </location>
</feature>
<proteinExistence type="predicted"/>
<dbReference type="PANTHER" id="PTHR32294:SF0">
    <property type="entry name" value="DNA POLYMERASE III SUBUNIT ALPHA"/>
    <property type="match status" value="1"/>
</dbReference>
<gene>
    <name evidence="3" type="ORF">GCM10023086_76830</name>
</gene>
<organism evidence="3 4">
    <name type="scientific">Streptomyces venetus</name>
    <dbReference type="NCBI Taxonomy" id="1701086"/>
    <lineage>
        <taxon>Bacteria</taxon>
        <taxon>Bacillati</taxon>
        <taxon>Actinomycetota</taxon>
        <taxon>Actinomycetes</taxon>
        <taxon>Kitasatosporales</taxon>
        <taxon>Streptomycetaceae</taxon>
        <taxon>Streptomyces</taxon>
    </lineage>
</organism>
<sequence length="105" mass="11499">MGTTDLDPIPHGLIFERFLNPERVSMPDVDINFETEDGVPVGIEDITPNVRTDAEFPKQAFKDSGHQVPEAVGRGHRVQQPGRAPPRFAGQRSESGNLRPARGAV</sequence>
<dbReference type="Pfam" id="PF07733">
    <property type="entry name" value="DNA_pol3_alpha"/>
    <property type="match status" value="1"/>
</dbReference>